<dbReference type="Gene3D" id="3.30.360.10">
    <property type="entry name" value="Dihydrodipicolinate Reductase, domain 2"/>
    <property type="match status" value="1"/>
</dbReference>
<dbReference type="Pfam" id="PF01408">
    <property type="entry name" value="GFO_IDH_MocA"/>
    <property type="match status" value="1"/>
</dbReference>
<proteinExistence type="predicted"/>
<gene>
    <name evidence="3" type="ORF">Sant_0989</name>
</gene>
<dbReference type="InterPro" id="IPR036291">
    <property type="entry name" value="NAD(P)-bd_dom_sf"/>
</dbReference>
<dbReference type="InterPro" id="IPR004104">
    <property type="entry name" value="Gfo/Idh/MocA-like_OxRdtase_C"/>
</dbReference>
<dbReference type="AlphaFoldDB" id="W0HV94"/>
<dbReference type="HOGENOM" id="CLU_052304_0_0_6"/>
<keyword evidence="4" id="KW-1185">Reference proteome</keyword>
<protein>
    <submittedName>
        <fullName evidence="3">Ribonucleotide-diphosphate reductase subunit alpha</fullName>
    </submittedName>
</protein>
<dbReference type="PATRIC" id="fig|1239307.3.peg.1062"/>
<feature type="domain" description="Gfo/Idh/MocA-like oxidoreductase N-terminal" evidence="1">
    <location>
        <begin position="3"/>
        <end position="130"/>
    </location>
</feature>
<sequence length="428" mass="48074">MKKYALVGTGGRAGLYINAIATDFSVRARWVAFCDTNRVRMAYANRLIGARGHAPVTLYHAQEFDRMIAETRPDVVIVTSIDRTHHHYIVRAMELGCDVVSEKPMTIDEDKCQAILDAIRRTGRQLRVTFNYRYAPHHSKIRELLAAGTIGEVFSVHFEWLLNTQHGADYFRRWHRDKRNSGGLLVHKSTHHFDLVNFWLGSEPETVYAQGDLRFYGRANAEQRGITDFYARCHQNPAAERDPFALHMAPSPTLRALYLEAEQEDGYFRDKSVFDDGISIEDVMGVMVRYKNRAIMTYSLNAYLPWEGLNVVFNGSQGRLEMKLVEKSYVNGGGEQAQEGALDECDIRVFPMFGDAYRVDVPPQAGGHGGGDRVMLNDLFGAPVDDPLRRAAGFRDGALSIMTGIAANRSLRTEAPVKISALAISLPD</sequence>
<dbReference type="PANTHER" id="PTHR43377:SF2">
    <property type="entry name" value="BINDING ROSSMANN FOLD OXIDOREDUCTASE, PUTATIVE (AFU_ORTHOLOGUE AFUA_4G00560)-RELATED"/>
    <property type="match status" value="1"/>
</dbReference>
<organism evidence="3 4">
    <name type="scientific">Sodalis praecaptivus</name>
    <dbReference type="NCBI Taxonomy" id="1239307"/>
    <lineage>
        <taxon>Bacteria</taxon>
        <taxon>Pseudomonadati</taxon>
        <taxon>Pseudomonadota</taxon>
        <taxon>Gammaproteobacteria</taxon>
        <taxon>Enterobacterales</taxon>
        <taxon>Bruguierivoracaceae</taxon>
        <taxon>Sodalis</taxon>
    </lineage>
</organism>
<evidence type="ECO:0000313" key="4">
    <source>
        <dbReference type="Proteomes" id="UP000019028"/>
    </source>
</evidence>
<evidence type="ECO:0000313" key="3">
    <source>
        <dbReference type="EMBL" id="AHF76063.1"/>
    </source>
</evidence>
<dbReference type="InterPro" id="IPR000683">
    <property type="entry name" value="Gfo/Idh/MocA-like_OxRdtase_N"/>
</dbReference>
<dbReference type="InterPro" id="IPR051450">
    <property type="entry name" value="Gfo/Idh/MocA_Oxidoreductases"/>
</dbReference>
<name>W0HV94_9GAMM</name>
<dbReference type="RefSeq" id="WP_025421196.1">
    <property type="nucleotide sequence ID" value="NZ_CP006569.1"/>
</dbReference>
<dbReference type="Proteomes" id="UP000019028">
    <property type="component" value="Chromosome"/>
</dbReference>
<dbReference type="Gene3D" id="3.40.50.720">
    <property type="entry name" value="NAD(P)-binding Rossmann-like Domain"/>
    <property type="match status" value="1"/>
</dbReference>
<dbReference type="SUPFAM" id="SSF55347">
    <property type="entry name" value="Glyceraldehyde-3-phosphate dehydrogenase-like, C-terminal domain"/>
    <property type="match status" value="1"/>
</dbReference>
<dbReference type="KEGG" id="sod:Sant_0989"/>
<accession>W0HV94</accession>
<dbReference type="PANTHER" id="PTHR43377">
    <property type="entry name" value="BILIVERDIN REDUCTASE A"/>
    <property type="match status" value="1"/>
</dbReference>
<dbReference type="Pfam" id="PF02894">
    <property type="entry name" value="GFO_IDH_MocA_C"/>
    <property type="match status" value="1"/>
</dbReference>
<dbReference type="GO" id="GO:0000166">
    <property type="term" value="F:nucleotide binding"/>
    <property type="evidence" value="ECO:0007669"/>
    <property type="project" value="InterPro"/>
</dbReference>
<dbReference type="SUPFAM" id="SSF51735">
    <property type="entry name" value="NAD(P)-binding Rossmann-fold domains"/>
    <property type="match status" value="1"/>
</dbReference>
<dbReference type="EMBL" id="CP006569">
    <property type="protein sequence ID" value="AHF76063.1"/>
    <property type="molecule type" value="Genomic_DNA"/>
</dbReference>
<reference evidence="3 4" key="1">
    <citation type="journal article" date="2014" name="Genome Biol. Evol.">
        <title>Genome degeneration and adaptation in a nascent stage of symbiosis.</title>
        <authorList>
            <person name="Oakeson K.F."/>
            <person name="Gil R."/>
            <person name="Clayton A.L."/>
            <person name="Dunn D.M."/>
            <person name="von Niederhausern A.C."/>
            <person name="Hamil C."/>
            <person name="Aoyagi A."/>
            <person name="Duval B."/>
            <person name="Baca A."/>
            <person name="Silva F.J."/>
            <person name="Vallier A."/>
            <person name="Jackson D.G."/>
            <person name="Latorre A."/>
            <person name="Weiss R.B."/>
            <person name="Heddi A."/>
            <person name="Moya A."/>
            <person name="Dale C."/>
        </authorList>
    </citation>
    <scope>NUCLEOTIDE SEQUENCE [LARGE SCALE GENOMIC DNA]</scope>
    <source>
        <strain evidence="3 4">HS1</strain>
    </source>
</reference>
<dbReference type="OrthoDB" id="9781031at2"/>
<feature type="domain" description="Gfo/Idh/MocA-like oxidoreductase C-terminal" evidence="2">
    <location>
        <begin position="142"/>
        <end position="419"/>
    </location>
</feature>
<evidence type="ECO:0000259" key="2">
    <source>
        <dbReference type="Pfam" id="PF02894"/>
    </source>
</evidence>
<evidence type="ECO:0000259" key="1">
    <source>
        <dbReference type="Pfam" id="PF01408"/>
    </source>
</evidence>